<evidence type="ECO:0000313" key="13">
    <source>
        <dbReference type="Proteomes" id="UP000461443"/>
    </source>
</evidence>
<dbReference type="InterPro" id="IPR002371">
    <property type="entry name" value="FlgK"/>
</dbReference>
<dbReference type="Pfam" id="PF00460">
    <property type="entry name" value="Flg_bb_rod"/>
    <property type="match status" value="1"/>
</dbReference>
<feature type="domain" description="Flagellar basal body rod protein N-terminal" evidence="8">
    <location>
        <begin position="6"/>
        <end position="35"/>
    </location>
</feature>
<reference evidence="12 13" key="2">
    <citation type="submission" date="2020-02" db="EMBL/GenBank/DDBJ databases">
        <title>The new genus of Enterobacteriales.</title>
        <authorList>
            <person name="Kim I.S."/>
        </authorList>
    </citation>
    <scope>NUCLEOTIDE SEQUENCE [LARGE SCALE GENOMIC DNA]</scope>
    <source>
        <strain evidence="12 13">SAP-6</strain>
    </source>
</reference>
<keyword evidence="12" id="KW-0282">Flagellum</keyword>
<comment type="subcellular location">
    <subcellularLocation>
        <location evidence="1 7">Bacterial flagellum</location>
    </subcellularLocation>
    <subcellularLocation>
        <location evidence="2 7">Secreted</location>
    </subcellularLocation>
</comment>
<evidence type="ECO:0000259" key="11">
    <source>
        <dbReference type="Pfam" id="PF22638"/>
    </source>
</evidence>
<dbReference type="Pfam" id="PF06429">
    <property type="entry name" value="Flg_bbr_C"/>
    <property type="match status" value="1"/>
</dbReference>
<dbReference type="InterPro" id="IPR001444">
    <property type="entry name" value="Flag_bb_rod_N"/>
</dbReference>
<keyword evidence="12" id="KW-0966">Cell projection</keyword>
<dbReference type="InterPro" id="IPR053927">
    <property type="entry name" value="FlgK_helical"/>
</dbReference>
<comment type="similarity">
    <text evidence="3 7">Belongs to the flagella basal body rod proteins family.</text>
</comment>
<keyword evidence="6 7" id="KW-0975">Bacterial flagellum</keyword>
<dbReference type="InterPro" id="IPR049119">
    <property type="entry name" value="FlgK_D2-like"/>
</dbReference>
<feature type="domain" description="Flagellar hook-associated protein 1 D2-like" evidence="10">
    <location>
        <begin position="331"/>
        <end position="412"/>
    </location>
</feature>
<comment type="caution">
    <text evidence="12">The sequence shown here is derived from an EMBL/GenBank/DDBJ whole genome shotgun (WGS) entry which is preliminary data.</text>
</comment>
<feature type="domain" description="Flagellar hook-associated protein FlgK helical" evidence="11">
    <location>
        <begin position="90"/>
        <end position="322"/>
    </location>
</feature>
<reference evidence="12 13" key="1">
    <citation type="submission" date="2019-12" db="EMBL/GenBank/DDBJ databases">
        <authorList>
            <person name="Lee S.D."/>
        </authorList>
    </citation>
    <scope>NUCLEOTIDE SEQUENCE [LARGE SCALE GENOMIC DNA]</scope>
    <source>
        <strain evidence="12 13">SAP-6</strain>
    </source>
</reference>
<sequence length="546" mass="56566">MSSSLINIASTGLNAAQSALNTVSNNISNVYVAGYNRQTMQLAELVGSSISGSGVSVTGVSRAYDSLVVNQLRSASTTYAATNAYYGQVSQIDSLLADSDTDLSTQLSTFFTSIQSLSSAAGDSAARQTVIDSASSLVSQFQSADNYLNDMDDSINQQLSSSADQINGYTKQIANLNDQIVRLGSGDASNALLDQRDQLVSELNDIVGVTVSVQDNNSVNLTFANGLTLVQGSSSYQVTAVSSSADPSRTVLAYDRGTGTPNEIADSTLTTGSVGGLLTFRSGTLDDARNQLGQIALAFAGSFNTQHAQGVDLDGDAGTDFFSYSNPTVSTNTKNSGDATLSVTYADTSAVKASDYNVKYANGSWQVTRASDGASIDYDSATDGAGTTTLTFDGLSVDISGTPAANDKYTINTVGNVISSLAVAITDPAKIAAGQDGDDSGESDNRNAEALLALQTTKVVGGSATLSTAYSSLVSNIGTKTANAEVSTTAQSNIVDQITTKQQSLSGVNLDEEYIDLTRYQQYYQANAKVLTAAGDVFDSLLSAIN</sequence>
<evidence type="ECO:0000256" key="6">
    <source>
        <dbReference type="ARBA" id="ARBA00023143"/>
    </source>
</evidence>
<dbReference type="GO" id="GO:0009424">
    <property type="term" value="C:bacterial-type flagellum hook"/>
    <property type="evidence" value="ECO:0007669"/>
    <property type="project" value="UniProtKB-UniRule"/>
</dbReference>
<evidence type="ECO:0000256" key="5">
    <source>
        <dbReference type="ARBA" id="ARBA00022525"/>
    </source>
</evidence>
<dbReference type="InterPro" id="IPR010930">
    <property type="entry name" value="Flg_bb/hook_C_dom"/>
</dbReference>
<dbReference type="EMBL" id="WUBS01000004">
    <property type="protein sequence ID" value="NDL62614.1"/>
    <property type="molecule type" value="Genomic_DNA"/>
</dbReference>
<dbReference type="SUPFAM" id="SSF64518">
    <property type="entry name" value="Phase 1 flagellin"/>
    <property type="match status" value="1"/>
</dbReference>
<dbReference type="AlphaFoldDB" id="A0A845SI31"/>
<dbReference type="Proteomes" id="UP000461443">
    <property type="component" value="Unassembled WGS sequence"/>
</dbReference>
<evidence type="ECO:0000256" key="1">
    <source>
        <dbReference type="ARBA" id="ARBA00004365"/>
    </source>
</evidence>
<dbReference type="NCBIfam" id="TIGR02492">
    <property type="entry name" value="flgK_ends"/>
    <property type="match status" value="1"/>
</dbReference>
<evidence type="ECO:0000256" key="4">
    <source>
        <dbReference type="ARBA" id="ARBA00016244"/>
    </source>
</evidence>
<protein>
    <recommendedName>
        <fullName evidence="4 7">Flagellar hook-associated protein 1</fullName>
        <shortName evidence="7">HAP1</shortName>
    </recommendedName>
</protein>
<gene>
    <name evidence="7 12" type="primary">flgK</name>
    <name evidence="12" type="ORF">GRH90_07585</name>
</gene>
<feature type="domain" description="Flagellar basal-body/hook protein C-terminal" evidence="9">
    <location>
        <begin position="506"/>
        <end position="543"/>
    </location>
</feature>
<evidence type="ECO:0000259" key="8">
    <source>
        <dbReference type="Pfam" id="PF00460"/>
    </source>
</evidence>
<dbReference type="Pfam" id="PF21158">
    <property type="entry name" value="flgK_1st_1"/>
    <property type="match status" value="1"/>
</dbReference>
<keyword evidence="13" id="KW-1185">Reference proteome</keyword>
<dbReference type="PANTHER" id="PTHR30033:SF1">
    <property type="entry name" value="FLAGELLAR HOOK-ASSOCIATED PROTEIN 1"/>
    <property type="match status" value="1"/>
</dbReference>
<dbReference type="PRINTS" id="PR01005">
    <property type="entry name" value="FLGHOOKAP1"/>
</dbReference>
<evidence type="ECO:0000313" key="12">
    <source>
        <dbReference type="EMBL" id="NDL62614.1"/>
    </source>
</evidence>
<evidence type="ECO:0000256" key="2">
    <source>
        <dbReference type="ARBA" id="ARBA00004613"/>
    </source>
</evidence>
<proteinExistence type="inferred from homology"/>
<keyword evidence="12" id="KW-0969">Cilium</keyword>
<dbReference type="GO" id="GO:0005576">
    <property type="term" value="C:extracellular region"/>
    <property type="evidence" value="ECO:0007669"/>
    <property type="project" value="UniProtKB-SubCell"/>
</dbReference>
<dbReference type="GO" id="GO:0044780">
    <property type="term" value="P:bacterial-type flagellum assembly"/>
    <property type="evidence" value="ECO:0007669"/>
    <property type="project" value="InterPro"/>
</dbReference>
<organism evidence="12 13">
    <name type="scientific">Acerihabitans arboris</name>
    <dbReference type="NCBI Taxonomy" id="2691583"/>
    <lineage>
        <taxon>Bacteria</taxon>
        <taxon>Pseudomonadati</taxon>
        <taxon>Pseudomonadota</taxon>
        <taxon>Gammaproteobacteria</taxon>
        <taxon>Enterobacterales</taxon>
        <taxon>Pectobacteriaceae</taxon>
        <taxon>Acerihabitans</taxon>
    </lineage>
</organism>
<name>A0A845SI31_9GAMM</name>
<evidence type="ECO:0000256" key="3">
    <source>
        <dbReference type="ARBA" id="ARBA00009677"/>
    </source>
</evidence>
<dbReference type="GO" id="GO:0005198">
    <property type="term" value="F:structural molecule activity"/>
    <property type="evidence" value="ECO:0007669"/>
    <property type="project" value="UniProtKB-UniRule"/>
</dbReference>
<dbReference type="PANTHER" id="PTHR30033">
    <property type="entry name" value="FLAGELLAR HOOK-ASSOCIATED PROTEIN 1"/>
    <property type="match status" value="1"/>
</dbReference>
<evidence type="ECO:0000256" key="7">
    <source>
        <dbReference type="RuleBase" id="RU362065"/>
    </source>
</evidence>
<evidence type="ECO:0000259" key="9">
    <source>
        <dbReference type="Pfam" id="PF06429"/>
    </source>
</evidence>
<dbReference type="Pfam" id="PF22638">
    <property type="entry name" value="FlgK_D1"/>
    <property type="match status" value="1"/>
</dbReference>
<evidence type="ECO:0000259" key="10">
    <source>
        <dbReference type="Pfam" id="PF21158"/>
    </source>
</evidence>
<keyword evidence="5 7" id="KW-0964">Secreted</keyword>
<accession>A0A845SI31</accession>
<dbReference type="RefSeq" id="WP_162365330.1">
    <property type="nucleotide sequence ID" value="NZ_WUBS01000004.1"/>
</dbReference>